<evidence type="ECO:0000313" key="1">
    <source>
        <dbReference type="EMBL" id="MFL9840674.1"/>
    </source>
</evidence>
<dbReference type="Proteomes" id="UP001629244">
    <property type="component" value="Unassembled WGS sequence"/>
</dbReference>
<reference evidence="1 2" key="1">
    <citation type="submission" date="2024-06" db="EMBL/GenBank/DDBJ databases">
        <authorList>
            <person name="Kaempfer P."/>
            <person name="Viver T."/>
        </authorList>
    </citation>
    <scope>NUCLEOTIDE SEQUENCE [LARGE SCALE GENOMIC DNA]</scope>
    <source>
        <strain evidence="1 2">ST-64</strain>
    </source>
</reference>
<dbReference type="InterPro" id="IPR014718">
    <property type="entry name" value="GH-type_carb-bd"/>
</dbReference>
<gene>
    <name evidence="1" type="ORF">ABS767_06865</name>
</gene>
<organism evidence="1 2">
    <name type="scientific">Sphingomonas plantiphila</name>
    <dbReference type="NCBI Taxonomy" id="3163295"/>
    <lineage>
        <taxon>Bacteria</taxon>
        <taxon>Pseudomonadati</taxon>
        <taxon>Pseudomonadota</taxon>
        <taxon>Alphaproteobacteria</taxon>
        <taxon>Sphingomonadales</taxon>
        <taxon>Sphingomonadaceae</taxon>
        <taxon>Sphingomonas</taxon>
    </lineage>
</organism>
<dbReference type="CDD" id="cd09021">
    <property type="entry name" value="Aldose_epim_Ec_YphB"/>
    <property type="match status" value="1"/>
</dbReference>
<proteinExistence type="predicted"/>
<accession>A0ABW8YK70</accession>
<dbReference type="RefSeq" id="WP_408078662.1">
    <property type="nucleotide sequence ID" value="NZ_JBELQC010000001.1"/>
</dbReference>
<comment type="caution">
    <text evidence="1">The sequence shown here is derived from an EMBL/GenBank/DDBJ whole genome shotgun (WGS) entry which is preliminary data.</text>
</comment>
<dbReference type="SUPFAM" id="SSF74650">
    <property type="entry name" value="Galactose mutarotase-like"/>
    <property type="match status" value="1"/>
</dbReference>
<dbReference type="Pfam" id="PF01263">
    <property type="entry name" value="Aldose_epim"/>
    <property type="match status" value="1"/>
</dbReference>
<name>A0ABW8YK70_9SPHN</name>
<dbReference type="EMBL" id="JBELQC010000001">
    <property type="protein sequence ID" value="MFL9840674.1"/>
    <property type="molecule type" value="Genomic_DNA"/>
</dbReference>
<protein>
    <submittedName>
        <fullName evidence="1">Aldose 1-epimerase</fullName>
    </submittedName>
</protein>
<evidence type="ECO:0000313" key="2">
    <source>
        <dbReference type="Proteomes" id="UP001629244"/>
    </source>
</evidence>
<dbReference type="InterPro" id="IPR008183">
    <property type="entry name" value="Aldose_1/G6P_1-epimerase"/>
</dbReference>
<sequence>MGELRLSAGTARAGVAPALGGSLTAWEIDGQPLLRAASADALERGDPLGMASFPLIPWSNRIADARFDWVGESHELTPRCDMHAHAIHGTGWKTPWAVLAHDQARIMLRLDHAGDARWPFAFSATQEIVLTPESLTVTLIARNLEDRPVPLACGHHPYFPAAGARLRFAAERRWPPDTRMLPGAPVEIAARQVDFAVADRALDCAFSGWDGSATIAWPGRTRALRIESEVDHAVVYTPSGRDYFCFEPVAHLPNALDVIVAPGETHRATMRLIAQPASTNA</sequence>
<dbReference type="InterPro" id="IPR011013">
    <property type="entry name" value="Gal_mutarotase_sf_dom"/>
</dbReference>
<keyword evidence="2" id="KW-1185">Reference proteome</keyword>
<dbReference type="Gene3D" id="2.70.98.10">
    <property type="match status" value="1"/>
</dbReference>